<protein>
    <submittedName>
        <fullName evidence="3">Phage tail family protein</fullName>
    </submittedName>
</protein>
<evidence type="ECO:0000259" key="1">
    <source>
        <dbReference type="Pfam" id="PF05709"/>
    </source>
</evidence>
<keyword evidence="4" id="KW-1185">Reference proteome</keyword>
<dbReference type="Gene3D" id="2.40.30.200">
    <property type="match status" value="1"/>
</dbReference>
<dbReference type="RefSeq" id="WP_202651873.1">
    <property type="nucleotide sequence ID" value="NZ_JAESWB010000025.1"/>
</dbReference>
<organism evidence="3 4">
    <name type="scientific">Neobacillus paridis</name>
    <dbReference type="NCBI Taxonomy" id="2803862"/>
    <lineage>
        <taxon>Bacteria</taxon>
        <taxon>Bacillati</taxon>
        <taxon>Bacillota</taxon>
        <taxon>Bacilli</taxon>
        <taxon>Bacillales</taxon>
        <taxon>Bacillaceae</taxon>
        <taxon>Neobacillus</taxon>
    </lineage>
</organism>
<evidence type="ECO:0000313" key="4">
    <source>
        <dbReference type="Proteomes" id="UP000623967"/>
    </source>
</evidence>
<feature type="domain" description="Phage tail-like C-terminal" evidence="2">
    <location>
        <begin position="141"/>
        <end position="249"/>
    </location>
</feature>
<dbReference type="EMBL" id="JAESWB010000025">
    <property type="protein sequence ID" value="MBL4950977.1"/>
    <property type="molecule type" value="Genomic_DNA"/>
</dbReference>
<name>A0ABS1TI43_9BACI</name>
<dbReference type="InterPro" id="IPR008841">
    <property type="entry name" value="Siphovirus-type_tail_N"/>
</dbReference>
<proteinExistence type="predicted"/>
<evidence type="ECO:0000259" key="2">
    <source>
        <dbReference type="Pfam" id="PF20753"/>
    </source>
</evidence>
<sequence>MLESLDFHFDGISSKEMGLLNVRTDSGLFEEKFLSSRTINTVKVKGNDKSYLQSIEMDNISLHLTFFLPEGYTDENLRKIKQWFNQDYYKEFYFDDYPDRIYYVMFDGDSTLSHNGYGYGYFTIELKSNSPYAYSPYYTESITVTDTVNGVDIEIENYGDLDIFPEIWIDNNKGKNTVKIVNYSNGKSFELKNLSTQGENIYIDNEREEIETDLPLTYRYADFTGDFMEFTTGINRLRLYGECDVTFRYQYKFI</sequence>
<evidence type="ECO:0000313" key="3">
    <source>
        <dbReference type="EMBL" id="MBL4950977.1"/>
    </source>
</evidence>
<dbReference type="Proteomes" id="UP000623967">
    <property type="component" value="Unassembled WGS sequence"/>
</dbReference>
<gene>
    <name evidence="3" type="ORF">JK635_01825</name>
</gene>
<accession>A0ABS1TI43</accession>
<dbReference type="Pfam" id="PF20753">
    <property type="entry name" value="DUF6558_C"/>
    <property type="match status" value="1"/>
</dbReference>
<comment type="caution">
    <text evidence="3">The sequence shown here is derived from an EMBL/GenBank/DDBJ whole genome shotgun (WGS) entry which is preliminary data.</text>
</comment>
<feature type="domain" description="Siphovirus-type tail component RIFT-related" evidence="1">
    <location>
        <begin position="37"/>
        <end position="127"/>
    </location>
</feature>
<dbReference type="Pfam" id="PF05709">
    <property type="entry name" value="Sipho_tail"/>
    <property type="match status" value="1"/>
</dbReference>
<reference evidence="3 4" key="1">
    <citation type="submission" date="2021-01" db="EMBL/GenBank/DDBJ databases">
        <title>Genome public.</title>
        <authorList>
            <person name="Liu C."/>
            <person name="Sun Q."/>
        </authorList>
    </citation>
    <scope>NUCLEOTIDE SEQUENCE [LARGE SCALE GENOMIC DNA]</scope>
    <source>
        <strain evidence="3 4">YIM B02564</strain>
    </source>
</reference>
<dbReference type="InterPro" id="IPR048276">
    <property type="entry name" value="Phage_tail-like_C"/>
</dbReference>